<evidence type="ECO:0000256" key="6">
    <source>
        <dbReference type="SAM" id="SignalP"/>
    </source>
</evidence>
<dbReference type="PROSITE" id="PS00136">
    <property type="entry name" value="SUBTILASE_ASP"/>
    <property type="match status" value="1"/>
</dbReference>
<evidence type="ECO:0000313" key="9">
    <source>
        <dbReference type="EMBL" id="QPG07079.1"/>
    </source>
</evidence>
<dbReference type="InterPro" id="IPR023827">
    <property type="entry name" value="Peptidase_S8_Asp-AS"/>
</dbReference>
<dbReference type="PROSITE" id="PS51892">
    <property type="entry name" value="SUBTILASE"/>
    <property type="match status" value="1"/>
</dbReference>
<dbReference type="InterPro" id="IPR045051">
    <property type="entry name" value="SBT"/>
</dbReference>
<proteinExistence type="inferred from homology"/>
<dbReference type="Gene3D" id="3.40.50.200">
    <property type="entry name" value="Peptidase S8/S53 domain"/>
    <property type="match status" value="1"/>
</dbReference>
<sequence>MSLKNKLLSLSACFALIGPVISAGAGGVENSALAPVSVNKNARVNQLTQAPLQLASDDTGHVLTSAAQIYIVQFESAPVARHYLEQAHQQQQSPRRLTRAGDTPKPRFTPSAAGVQAYQQQLQQQQAHRLMMMEQAVGPLQVVSHYQYAFNGVAVKATADQARQLRHVAGVRQVEADTRRNLTTDTGPVLVGAPRVWDGIGSGPLGPNAGEGLTIAVLDTGINTDHPSFADIGGDGYDHTNPLGAGNYLGDCAAGFNSLCNDKLIGVVSYPEITNSYTDTDIFPSSLAPNGEDYNGHGSHVAATAAGNILYDVAEVFPDGGNEASSGIESGFIYERLSGVAPHANIVSYQVCLPGETDDTYNGCYDSAIVKAIDDAVASGVVDVINFSISGAAIPGPALLMKPGSMLIVPVFLPAIRPVMMARVATPPKNMPRGLP</sequence>
<keyword evidence="6" id="KW-0732">Signal</keyword>
<name>A0A7S9E024_9ALTE</name>
<dbReference type="PANTHER" id="PTHR10795">
    <property type="entry name" value="PROPROTEIN CONVERTASE SUBTILISIN/KEXIN"/>
    <property type="match status" value="1"/>
</dbReference>
<evidence type="ECO:0000256" key="3">
    <source>
        <dbReference type="ARBA" id="ARBA00022825"/>
    </source>
</evidence>
<dbReference type="GO" id="GO:0006508">
    <property type="term" value="P:proteolysis"/>
    <property type="evidence" value="ECO:0007669"/>
    <property type="project" value="UniProtKB-KW"/>
</dbReference>
<evidence type="ECO:0000259" key="8">
    <source>
        <dbReference type="Pfam" id="PF05922"/>
    </source>
</evidence>
<dbReference type="InterPro" id="IPR015500">
    <property type="entry name" value="Peptidase_S8_subtilisin-rel"/>
</dbReference>
<feature type="signal peptide" evidence="6">
    <location>
        <begin position="1"/>
        <end position="25"/>
    </location>
</feature>
<dbReference type="AlphaFoldDB" id="A0A7S9E024"/>
<dbReference type="PRINTS" id="PR00723">
    <property type="entry name" value="SUBTILISIN"/>
</dbReference>
<keyword evidence="2" id="KW-0378">Hydrolase</keyword>
<evidence type="ECO:0000256" key="2">
    <source>
        <dbReference type="ARBA" id="ARBA00022801"/>
    </source>
</evidence>
<dbReference type="RefSeq" id="WP_195812150.1">
    <property type="nucleotide sequence ID" value="NZ_CP064795.1"/>
</dbReference>
<dbReference type="KEGG" id="smaa:IT774_08265"/>
<dbReference type="SUPFAM" id="SSF52743">
    <property type="entry name" value="Subtilisin-like"/>
    <property type="match status" value="1"/>
</dbReference>
<keyword evidence="1" id="KW-0645">Protease</keyword>
<protein>
    <submittedName>
        <fullName evidence="9">Protease inhibitor I9 family protein</fullName>
    </submittedName>
</protein>
<reference evidence="9 10" key="1">
    <citation type="submission" date="2020-11" db="EMBL/GenBank/DDBJ databases">
        <title>Complete genome sequence for Salinimonas sp. strain G2-b.</title>
        <authorList>
            <person name="Park S.-J."/>
        </authorList>
    </citation>
    <scope>NUCLEOTIDE SEQUENCE [LARGE SCALE GENOMIC DNA]</scope>
    <source>
        <strain evidence="9 10">G2-b</strain>
    </source>
</reference>
<accession>A0A7S9E024</accession>
<organism evidence="9 10">
    <name type="scientific">Salinimonas marina</name>
    <dbReference type="NCBI Taxonomy" id="2785918"/>
    <lineage>
        <taxon>Bacteria</taxon>
        <taxon>Pseudomonadati</taxon>
        <taxon>Pseudomonadota</taxon>
        <taxon>Gammaproteobacteria</taxon>
        <taxon>Alteromonadales</taxon>
        <taxon>Alteromonadaceae</taxon>
        <taxon>Alteromonas/Salinimonas group</taxon>
        <taxon>Salinimonas</taxon>
    </lineage>
</organism>
<dbReference type="EMBL" id="CP064795">
    <property type="protein sequence ID" value="QPG07079.1"/>
    <property type="molecule type" value="Genomic_DNA"/>
</dbReference>
<dbReference type="Pfam" id="PF00082">
    <property type="entry name" value="Peptidase_S8"/>
    <property type="match status" value="1"/>
</dbReference>
<evidence type="ECO:0000259" key="7">
    <source>
        <dbReference type="Pfam" id="PF00082"/>
    </source>
</evidence>
<evidence type="ECO:0000313" key="10">
    <source>
        <dbReference type="Proteomes" id="UP000595095"/>
    </source>
</evidence>
<feature type="chain" id="PRO_5032432757" evidence="6">
    <location>
        <begin position="26"/>
        <end position="436"/>
    </location>
</feature>
<dbReference type="InterPro" id="IPR036852">
    <property type="entry name" value="Peptidase_S8/S53_dom_sf"/>
</dbReference>
<dbReference type="Pfam" id="PF05922">
    <property type="entry name" value="Inhibitor_I9"/>
    <property type="match status" value="1"/>
</dbReference>
<evidence type="ECO:0000256" key="1">
    <source>
        <dbReference type="ARBA" id="ARBA00022670"/>
    </source>
</evidence>
<feature type="domain" description="Peptidase S8/S53" evidence="7">
    <location>
        <begin position="210"/>
        <end position="390"/>
    </location>
</feature>
<keyword evidence="10" id="KW-1185">Reference proteome</keyword>
<evidence type="ECO:0000256" key="5">
    <source>
        <dbReference type="SAM" id="MobiDB-lite"/>
    </source>
</evidence>
<evidence type="ECO:0000256" key="4">
    <source>
        <dbReference type="PROSITE-ProRule" id="PRU01240"/>
    </source>
</evidence>
<keyword evidence="3" id="KW-0720">Serine protease</keyword>
<comment type="similarity">
    <text evidence="4">Belongs to the peptidase S8 family.</text>
</comment>
<feature type="domain" description="Inhibitor I9" evidence="8">
    <location>
        <begin position="70"/>
        <end position="182"/>
    </location>
</feature>
<gene>
    <name evidence="9" type="ORF">IT774_08265</name>
</gene>
<dbReference type="Proteomes" id="UP000595095">
    <property type="component" value="Chromosome"/>
</dbReference>
<dbReference type="InterPro" id="IPR000209">
    <property type="entry name" value="Peptidase_S8/S53_dom"/>
</dbReference>
<feature type="region of interest" description="Disordered" evidence="5">
    <location>
        <begin position="87"/>
        <end position="115"/>
    </location>
</feature>
<dbReference type="GO" id="GO:0004252">
    <property type="term" value="F:serine-type endopeptidase activity"/>
    <property type="evidence" value="ECO:0007669"/>
    <property type="project" value="InterPro"/>
</dbReference>
<comment type="caution">
    <text evidence="4">Lacks conserved residue(s) required for the propagation of feature annotation.</text>
</comment>
<dbReference type="InterPro" id="IPR010259">
    <property type="entry name" value="S8pro/Inhibitor_I9"/>
</dbReference>